<comment type="caution">
    <text evidence="3">The sequence shown here is derived from an EMBL/GenBank/DDBJ whole genome shotgun (WGS) entry which is preliminary data.</text>
</comment>
<reference evidence="3" key="1">
    <citation type="journal article" date="2023" name="IScience">
        <title>Live-bearing cockroach genome reveals convergent evolutionary mechanisms linked to viviparity in insects and beyond.</title>
        <authorList>
            <person name="Fouks B."/>
            <person name="Harrison M.C."/>
            <person name="Mikhailova A.A."/>
            <person name="Marchal E."/>
            <person name="English S."/>
            <person name="Carruthers M."/>
            <person name="Jennings E.C."/>
            <person name="Chiamaka E.L."/>
            <person name="Frigard R.A."/>
            <person name="Pippel M."/>
            <person name="Attardo G.M."/>
            <person name="Benoit J.B."/>
            <person name="Bornberg-Bauer E."/>
            <person name="Tobe S.S."/>
        </authorList>
    </citation>
    <scope>NUCLEOTIDE SEQUENCE</scope>
    <source>
        <strain evidence="3">Stay&amp;Tobe</strain>
    </source>
</reference>
<dbReference type="InterPro" id="IPR008942">
    <property type="entry name" value="ENTH_VHS"/>
</dbReference>
<gene>
    <name evidence="3" type="ORF">L9F63_007142</name>
</gene>
<dbReference type="Gene3D" id="1.25.40.90">
    <property type="match status" value="1"/>
</dbReference>
<dbReference type="AlphaFoldDB" id="A0AAD8E487"/>
<reference evidence="3" key="2">
    <citation type="submission" date="2023-05" db="EMBL/GenBank/DDBJ databases">
        <authorList>
            <person name="Fouks B."/>
        </authorList>
    </citation>
    <scope>NUCLEOTIDE SEQUENCE</scope>
    <source>
        <strain evidence="3">Stay&amp;Tobe</strain>
        <tissue evidence="3">Testes</tissue>
    </source>
</reference>
<feature type="compositionally biased region" description="Basic and acidic residues" evidence="1">
    <location>
        <begin position="11"/>
        <end position="20"/>
    </location>
</feature>
<feature type="domain" description="RPRD1A/B C-terminal" evidence="2">
    <location>
        <begin position="131"/>
        <end position="242"/>
    </location>
</feature>
<feature type="region of interest" description="Disordered" evidence="1">
    <location>
        <begin position="226"/>
        <end position="253"/>
    </location>
</feature>
<sequence>MAKATISVASDQKEEKRETKVNMEGKHEDLMQARGLSIEDAQDRRLWREDKVKHRILRIFKIWDDRGIYDEAFITDLSGLLSTNTKKASSETVPDTSDFQPPTLINKIRSCKNLEDDTDLKLKRLNESHLSFSDADALRRHLKDRRQGDDLVAEVDEGVNKMQAYVQALELEIKERSAVIELLELADSFYETQKGEAKVVANAYRNFGSRVKNLKRHLDDLIPTLKDVSPIPSPDINAPSPSPDSDIELPEESNNMASMGDSFYNPYTVKANPIKTVLHDDSSHQQSMDNCFTSFMGNSSLAFDIQGYTPYSMVRGMQDGV</sequence>
<evidence type="ECO:0000313" key="4">
    <source>
        <dbReference type="Proteomes" id="UP001233999"/>
    </source>
</evidence>
<dbReference type="Gene3D" id="6.10.250.2560">
    <property type="match status" value="1"/>
</dbReference>
<organism evidence="3 4">
    <name type="scientific">Diploptera punctata</name>
    <name type="common">Pacific beetle cockroach</name>
    <dbReference type="NCBI Taxonomy" id="6984"/>
    <lineage>
        <taxon>Eukaryota</taxon>
        <taxon>Metazoa</taxon>
        <taxon>Ecdysozoa</taxon>
        <taxon>Arthropoda</taxon>
        <taxon>Hexapoda</taxon>
        <taxon>Insecta</taxon>
        <taxon>Pterygota</taxon>
        <taxon>Neoptera</taxon>
        <taxon>Polyneoptera</taxon>
        <taxon>Dictyoptera</taxon>
        <taxon>Blattodea</taxon>
        <taxon>Blaberoidea</taxon>
        <taxon>Blaberidae</taxon>
        <taxon>Diplopterinae</taxon>
        <taxon>Diploptera</taxon>
    </lineage>
</organism>
<dbReference type="EMBL" id="JASPKZ010009810">
    <property type="protein sequence ID" value="KAJ9576042.1"/>
    <property type="molecule type" value="Genomic_DNA"/>
</dbReference>
<dbReference type="GO" id="GO:0000993">
    <property type="term" value="F:RNA polymerase II complex binding"/>
    <property type="evidence" value="ECO:0007669"/>
    <property type="project" value="TreeGrafter"/>
</dbReference>
<feature type="region of interest" description="Disordered" evidence="1">
    <location>
        <begin position="1"/>
        <end position="20"/>
    </location>
</feature>
<proteinExistence type="predicted"/>
<dbReference type="PANTHER" id="PTHR12460">
    <property type="entry name" value="CYCLIN-DEPENDENT KINASE INHIBITOR-RELATED PROTEIN"/>
    <property type="match status" value="1"/>
</dbReference>
<accession>A0AAD8E487</accession>
<dbReference type="PANTHER" id="PTHR12460:SF40">
    <property type="entry name" value="REGULATION OF NUCLEAR PRE-MRNA DOMAIN-CONTAINING PROTEIN 2"/>
    <property type="match status" value="1"/>
</dbReference>
<protein>
    <recommendedName>
        <fullName evidence="2">RPRD1A/B C-terminal domain-containing protein</fullName>
    </recommendedName>
</protein>
<evidence type="ECO:0000313" key="3">
    <source>
        <dbReference type="EMBL" id="KAJ9576042.1"/>
    </source>
</evidence>
<keyword evidence="4" id="KW-1185">Reference proteome</keyword>
<dbReference type="Pfam" id="PF16566">
    <property type="entry name" value="CREPT"/>
    <property type="match status" value="1"/>
</dbReference>
<evidence type="ECO:0000259" key="2">
    <source>
        <dbReference type="Pfam" id="PF16566"/>
    </source>
</evidence>
<dbReference type="Proteomes" id="UP001233999">
    <property type="component" value="Unassembled WGS sequence"/>
</dbReference>
<dbReference type="InterPro" id="IPR032337">
    <property type="entry name" value="RPRD1A/B_C"/>
</dbReference>
<evidence type="ECO:0000256" key="1">
    <source>
        <dbReference type="SAM" id="MobiDB-lite"/>
    </source>
</evidence>
<feature type="non-terminal residue" evidence="3">
    <location>
        <position position="321"/>
    </location>
</feature>
<name>A0AAD8E487_DIPPU</name>
<dbReference type="GO" id="GO:0031124">
    <property type="term" value="P:mRNA 3'-end processing"/>
    <property type="evidence" value="ECO:0007669"/>
    <property type="project" value="TreeGrafter"/>
</dbReference>